<organism evidence="2 3">
    <name type="scientific">Pseudonocardia halophobica</name>
    <dbReference type="NCBI Taxonomy" id="29401"/>
    <lineage>
        <taxon>Bacteria</taxon>
        <taxon>Bacillati</taxon>
        <taxon>Actinomycetota</taxon>
        <taxon>Actinomycetes</taxon>
        <taxon>Pseudonocardiales</taxon>
        <taxon>Pseudonocardiaceae</taxon>
        <taxon>Pseudonocardia</taxon>
    </lineage>
</organism>
<evidence type="ECO:0000313" key="2">
    <source>
        <dbReference type="EMBL" id="GLL16307.1"/>
    </source>
</evidence>
<gene>
    <name evidence="2" type="ORF">GCM10017577_74860</name>
</gene>
<protein>
    <recommendedName>
        <fullName evidence="1">Transposase IS204/IS1001/IS1096/IS1165 DDE domain-containing protein</fullName>
    </recommendedName>
</protein>
<dbReference type="EMBL" id="BSFQ01000163">
    <property type="protein sequence ID" value="GLL16307.1"/>
    <property type="molecule type" value="Genomic_DNA"/>
</dbReference>
<dbReference type="AlphaFoldDB" id="A0A9W6P1W8"/>
<dbReference type="InterPro" id="IPR047951">
    <property type="entry name" value="Transpos_ISL3"/>
</dbReference>
<dbReference type="InterPro" id="IPR002560">
    <property type="entry name" value="Transposase_DDE"/>
</dbReference>
<evidence type="ECO:0000313" key="3">
    <source>
        <dbReference type="Proteomes" id="UP001143463"/>
    </source>
</evidence>
<dbReference type="Proteomes" id="UP001143463">
    <property type="component" value="Unassembled WGS sequence"/>
</dbReference>
<accession>A0A9W6P1W8</accession>
<sequence length="211" mass="23679">MKPTSPWYFEEFLSQSWKGGIRTGSALFRLIRERGYEGSPTHLQRLLAGWRRAEKQAKGPALELQILEPVRDPETGHAISPVIAAALCIKPRGKLTPDQARKVDALKAGSPAFATMRCLVMRFNGILRGREADPLPAWIDDAIETDLAPIVRFARTLNRDFDAVKNAIEMPWSNGQAEGQINRLKTLKRAMYGRAGPELLRARMLPLRHTD</sequence>
<evidence type="ECO:0000259" key="1">
    <source>
        <dbReference type="Pfam" id="PF01610"/>
    </source>
</evidence>
<dbReference type="Pfam" id="PF01610">
    <property type="entry name" value="DDE_Tnp_ISL3"/>
    <property type="match status" value="1"/>
</dbReference>
<reference evidence="2" key="2">
    <citation type="submission" date="2023-01" db="EMBL/GenBank/DDBJ databases">
        <authorList>
            <person name="Sun Q."/>
            <person name="Evtushenko L."/>
        </authorList>
    </citation>
    <scope>NUCLEOTIDE SEQUENCE</scope>
    <source>
        <strain evidence="2">VKM Ac-1069</strain>
    </source>
</reference>
<comment type="caution">
    <text evidence="2">The sequence shown here is derived from an EMBL/GenBank/DDBJ whole genome shotgun (WGS) entry which is preliminary data.</text>
</comment>
<feature type="domain" description="Transposase IS204/IS1001/IS1096/IS1165 DDE" evidence="1">
    <location>
        <begin position="87"/>
        <end position="203"/>
    </location>
</feature>
<dbReference type="PANTHER" id="PTHR33498">
    <property type="entry name" value="TRANSPOSASE FOR INSERTION SEQUENCE ELEMENT IS1557"/>
    <property type="match status" value="1"/>
</dbReference>
<reference evidence="2" key="1">
    <citation type="journal article" date="2014" name="Int. J. Syst. Evol. Microbiol.">
        <title>Complete genome sequence of Corynebacterium casei LMG S-19264T (=DSM 44701T), isolated from a smear-ripened cheese.</title>
        <authorList>
            <consortium name="US DOE Joint Genome Institute (JGI-PGF)"/>
            <person name="Walter F."/>
            <person name="Albersmeier A."/>
            <person name="Kalinowski J."/>
            <person name="Ruckert C."/>
        </authorList>
    </citation>
    <scope>NUCLEOTIDE SEQUENCE</scope>
    <source>
        <strain evidence="2">VKM Ac-1069</strain>
    </source>
</reference>
<keyword evidence="3" id="KW-1185">Reference proteome</keyword>
<dbReference type="PANTHER" id="PTHR33498:SF1">
    <property type="entry name" value="TRANSPOSASE FOR INSERTION SEQUENCE ELEMENT IS1557"/>
    <property type="match status" value="1"/>
</dbReference>
<proteinExistence type="predicted"/>
<name>A0A9W6P1W8_9PSEU</name>